<protein>
    <submittedName>
        <fullName evidence="2">Glucosaminidase domain-containing protein</fullName>
    </submittedName>
</protein>
<feature type="domain" description="Mannosyl-glycoprotein endo-beta-N-acetylglucosamidase-like" evidence="1">
    <location>
        <begin position="178"/>
        <end position="301"/>
    </location>
</feature>
<dbReference type="AlphaFoldDB" id="A0AAE9XV04"/>
<accession>A0AAE9XV04</accession>
<dbReference type="InterPro" id="IPR053195">
    <property type="entry name" value="Bax-like"/>
</dbReference>
<proteinExistence type="predicted"/>
<dbReference type="PANTHER" id="PTHR40572">
    <property type="entry name" value="PROTEIN BAX"/>
    <property type="match status" value="1"/>
</dbReference>
<reference evidence="2" key="1">
    <citation type="submission" date="2023-01" db="EMBL/GenBank/DDBJ databases">
        <title>The genome sequence of Kordiimonadaceae bacterium 6D33.</title>
        <authorList>
            <person name="Liu Y."/>
        </authorList>
    </citation>
    <scope>NUCLEOTIDE SEQUENCE</scope>
    <source>
        <strain evidence="2">6D33</strain>
    </source>
</reference>
<evidence type="ECO:0000259" key="1">
    <source>
        <dbReference type="Pfam" id="PF01832"/>
    </source>
</evidence>
<dbReference type="KEGG" id="gso:PH603_07950"/>
<dbReference type="Proteomes" id="UP001217500">
    <property type="component" value="Chromosome"/>
</dbReference>
<dbReference type="RefSeq" id="WP_289505543.1">
    <property type="nucleotide sequence ID" value="NZ_CP116805.1"/>
</dbReference>
<dbReference type="Pfam" id="PF01832">
    <property type="entry name" value="Glucosaminidase"/>
    <property type="match status" value="1"/>
</dbReference>
<gene>
    <name evidence="2" type="ORF">PH603_07950</name>
</gene>
<dbReference type="Gene3D" id="1.10.530.10">
    <property type="match status" value="1"/>
</dbReference>
<sequence length="314" mass="34690">MTGTSRNGLAVLVIAFILAVVPVGFARLLLVSAPTADLEIAVPDYLIGEPPSAMTTGDPEEVIEHVYAVLSTDLTAEGDIPRAFATRLPENIAEIELVEERKRMFTAAILPLVLRANEIIESDRNRILAIKARFESRGSVRSYDEKWLRTVARTFRVPIGEKLEPRVFKDLLLRVDVIPPSLALAQAAMESGWGTSHFALQGNALFGEWVWGDDADGIVPRARAAGRNHKVKSFNELLDSVKSYMINLNRHASYRSLRLRRAALREQAEPLTGPALAPSLADYSERGQDYVNDIMGIITYNGLEDLDSVRLARG</sequence>
<dbReference type="PANTHER" id="PTHR40572:SF1">
    <property type="entry name" value="PROTEIN BAX"/>
    <property type="match status" value="1"/>
</dbReference>
<evidence type="ECO:0000313" key="2">
    <source>
        <dbReference type="EMBL" id="WCL55686.1"/>
    </source>
</evidence>
<organism evidence="2 3">
    <name type="scientific">Gimibacter soli</name>
    <dbReference type="NCBI Taxonomy" id="3024400"/>
    <lineage>
        <taxon>Bacteria</taxon>
        <taxon>Pseudomonadati</taxon>
        <taxon>Pseudomonadota</taxon>
        <taxon>Alphaproteobacteria</taxon>
        <taxon>Kordiimonadales</taxon>
        <taxon>Temperatibacteraceae</taxon>
        <taxon>Gimibacter</taxon>
    </lineage>
</organism>
<dbReference type="EMBL" id="CP116805">
    <property type="protein sequence ID" value="WCL55686.1"/>
    <property type="molecule type" value="Genomic_DNA"/>
</dbReference>
<dbReference type="InterPro" id="IPR002901">
    <property type="entry name" value="MGlyc_endo_b_GlcNAc-like_dom"/>
</dbReference>
<dbReference type="GO" id="GO:0004040">
    <property type="term" value="F:amidase activity"/>
    <property type="evidence" value="ECO:0007669"/>
    <property type="project" value="InterPro"/>
</dbReference>
<name>A0AAE9XV04_9PROT</name>
<evidence type="ECO:0000313" key="3">
    <source>
        <dbReference type="Proteomes" id="UP001217500"/>
    </source>
</evidence>
<keyword evidence="3" id="KW-1185">Reference proteome</keyword>